<feature type="transmembrane region" description="Helical" evidence="1">
    <location>
        <begin position="12"/>
        <end position="35"/>
    </location>
</feature>
<reference evidence="2 3" key="1">
    <citation type="submission" date="2019-02" db="EMBL/GenBank/DDBJ databases">
        <title>Genomic Encyclopedia of Type Strains, Phase IV (KMG-IV): sequencing the most valuable type-strain genomes for metagenomic binning, comparative biology and taxonomic classification.</title>
        <authorList>
            <person name="Goeker M."/>
        </authorList>
    </citation>
    <scope>NUCLEOTIDE SEQUENCE [LARGE SCALE GENOMIC DNA]</scope>
    <source>
        <strain evidence="2 3">DSM 23814</strain>
    </source>
</reference>
<gene>
    <name evidence="2" type="ORF">EV681_4515</name>
</gene>
<keyword evidence="1" id="KW-1133">Transmembrane helix</keyword>
<name>A0A4Q7V924_9BURK</name>
<dbReference type="AlphaFoldDB" id="A0A4Q7V924"/>
<organism evidence="2 3">
    <name type="scientific">Advenella incenata</name>
    <dbReference type="NCBI Taxonomy" id="267800"/>
    <lineage>
        <taxon>Bacteria</taxon>
        <taxon>Pseudomonadati</taxon>
        <taxon>Pseudomonadota</taxon>
        <taxon>Betaproteobacteria</taxon>
        <taxon>Burkholderiales</taxon>
        <taxon>Alcaligenaceae</taxon>
    </lineage>
</organism>
<evidence type="ECO:0000313" key="2">
    <source>
        <dbReference type="EMBL" id="RZT91162.1"/>
    </source>
</evidence>
<sequence length="93" mass="10816">MSTQRALEKSHWHSAVSSSICVIASIATFIMSFWAESLEQEIGFGRSILGYNRDWLVHGRWYFFAAIVVFTLFAILSFMKYKKYQPISHAKFK</sequence>
<keyword evidence="1" id="KW-0812">Transmembrane</keyword>
<evidence type="ECO:0000313" key="3">
    <source>
        <dbReference type="Proteomes" id="UP000293398"/>
    </source>
</evidence>
<accession>A0A4Q7V924</accession>
<evidence type="ECO:0000256" key="1">
    <source>
        <dbReference type="SAM" id="Phobius"/>
    </source>
</evidence>
<dbReference type="RefSeq" id="WP_130305271.1">
    <property type="nucleotide sequence ID" value="NZ_SHKO01000006.1"/>
</dbReference>
<dbReference type="EMBL" id="SHKO01000006">
    <property type="protein sequence ID" value="RZT91162.1"/>
    <property type="molecule type" value="Genomic_DNA"/>
</dbReference>
<keyword evidence="3" id="KW-1185">Reference proteome</keyword>
<comment type="caution">
    <text evidence="2">The sequence shown here is derived from an EMBL/GenBank/DDBJ whole genome shotgun (WGS) entry which is preliminary data.</text>
</comment>
<protein>
    <submittedName>
        <fullName evidence="2">Uncharacterized protein</fullName>
    </submittedName>
</protein>
<feature type="transmembrane region" description="Helical" evidence="1">
    <location>
        <begin position="61"/>
        <end position="79"/>
    </location>
</feature>
<dbReference type="Proteomes" id="UP000293398">
    <property type="component" value="Unassembled WGS sequence"/>
</dbReference>
<proteinExistence type="predicted"/>
<keyword evidence="1" id="KW-0472">Membrane</keyword>